<evidence type="ECO:0000313" key="3">
    <source>
        <dbReference type="RefSeq" id="XP_029123112.1"/>
    </source>
</evidence>
<evidence type="ECO:0000256" key="1">
    <source>
        <dbReference type="SAM" id="MobiDB-lite"/>
    </source>
</evidence>
<protein>
    <submittedName>
        <fullName evidence="3">Uncharacterized protein LOC114912638</fullName>
    </submittedName>
</protein>
<reference evidence="3" key="1">
    <citation type="submission" date="2025-08" db="UniProtKB">
        <authorList>
            <consortium name="RefSeq"/>
        </authorList>
    </citation>
    <scope>IDENTIFICATION</scope>
</reference>
<accession>A0A8N4F3C6</accession>
<feature type="region of interest" description="Disordered" evidence="1">
    <location>
        <begin position="117"/>
        <end position="145"/>
    </location>
</feature>
<dbReference type="RefSeq" id="XP_029123112.1">
    <property type="nucleotide sequence ID" value="XM_029267279.1"/>
</dbReference>
<keyword evidence="2" id="KW-1185">Reference proteome</keyword>
<dbReference type="AlphaFoldDB" id="A0A8N4F3C6"/>
<sequence>MDAVSGLLPALDHLKELLLLGRLRPLPTDPSSLVARPPPLFLCRPPPAVFSIDAPTDRGCISRAKDGFTSFALVYRWIARGRFEICAADGFRTIQRSKVERRSITILRERYDPDASPMALRSGDAGSSNWVKKADAKIQMQRSST</sequence>
<gene>
    <name evidence="3" type="primary">LOC114912638</name>
</gene>
<organism evidence="2 3">
    <name type="scientific">Elaeis guineensis var. tenera</name>
    <name type="common">Oil palm</name>
    <dbReference type="NCBI Taxonomy" id="51953"/>
    <lineage>
        <taxon>Eukaryota</taxon>
        <taxon>Viridiplantae</taxon>
        <taxon>Streptophyta</taxon>
        <taxon>Embryophyta</taxon>
        <taxon>Tracheophyta</taxon>
        <taxon>Spermatophyta</taxon>
        <taxon>Magnoliopsida</taxon>
        <taxon>Liliopsida</taxon>
        <taxon>Arecaceae</taxon>
        <taxon>Arecoideae</taxon>
        <taxon>Cocoseae</taxon>
        <taxon>Elaeidinae</taxon>
        <taxon>Elaeis</taxon>
    </lineage>
</organism>
<proteinExistence type="predicted"/>
<name>A0A8N4F3C6_ELAGV</name>
<dbReference type="KEGG" id="egu:114912638"/>
<evidence type="ECO:0000313" key="2">
    <source>
        <dbReference type="Proteomes" id="UP000504607"/>
    </source>
</evidence>
<dbReference type="Proteomes" id="UP000504607">
    <property type="component" value="Chromosome 11"/>
</dbReference>
<dbReference type="GeneID" id="114912638"/>